<keyword evidence="3" id="KW-1185">Reference proteome</keyword>
<reference evidence="2 3" key="1">
    <citation type="submission" date="2024-09" db="EMBL/GenBank/DDBJ databases">
        <title>The Natural Products Discovery Center: Release of the First 8490 Sequenced Strains for Exploring Actinobacteria Biosynthetic Diversity.</title>
        <authorList>
            <person name="Kalkreuter E."/>
            <person name="Kautsar S.A."/>
            <person name="Yang D."/>
            <person name="Bader C.D."/>
            <person name="Teijaro C.N."/>
            <person name="Fluegel L."/>
            <person name="Davis C.M."/>
            <person name="Simpson J.R."/>
            <person name="Lauterbach L."/>
            <person name="Steele A.D."/>
            <person name="Gui C."/>
            <person name="Meng S."/>
            <person name="Li G."/>
            <person name="Viehrig K."/>
            <person name="Ye F."/>
            <person name="Su P."/>
            <person name="Kiefer A.F."/>
            <person name="Nichols A."/>
            <person name="Cepeda A.J."/>
            <person name="Yan W."/>
            <person name="Fan B."/>
            <person name="Jiang Y."/>
            <person name="Adhikari A."/>
            <person name="Zheng C.-J."/>
            <person name="Schuster L."/>
            <person name="Cowan T.M."/>
            <person name="Smanski M.J."/>
            <person name="Chevrette M.G."/>
            <person name="De Carvalho L.P.S."/>
            <person name="Shen B."/>
        </authorList>
    </citation>
    <scope>NUCLEOTIDE SEQUENCE [LARGE SCALE GENOMIC DNA]</scope>
    <source>
        <strain evidence="2 3">NPDC057399</strain>
    </source>
</reference>
<dbReference type="InterPro" id="IPR029046">
    <property type="entry name" value="LolA/LolB/LppX"/>
</dbReference>
<sequence>MAMAAWKRVGVCLTAAAVVVGLAGCQDGDDGGSKGSKKAGASTEAQTRDEAAEVLQAAFKKTSEAKSSKIRMTIRTSGTAAETGSMEMSGVQGWDPAVMDVTMKGSGFAAGGAGGPEQTRVIMLDGVMYVDLGAEQAAGMDGKRWMKMDFKAVADASGDPEVQKQVTGGLENMNQDPAQQLALLLGSPSLKHVGPEKVDGVEAQHYKGTLSFKEMVDANTSFDLLSKKERDELVAMAEKSGMKGYDTEIWVNEDDLPVKMVVGMTMAQGTMTMTSHFSDYGAKADVQAPPAGETVDFMEMLKELESLGAGSAA</sequence>
<dbReference type="SUPFAM" id="SSF89392">
    <property type="entry name" value="Prokaryotic lipoproteins and lipoprotein localization factors"/>
    <property type="match status" value="1"/>
</dbReference>
<feature type="region of interest" description="Disordered" evidence="1">
    <location>
        <begin position="28"/>
        <end position="48"/>
    </location>
</feature>
<proteinExistence type="predicted"/>
<dbReference type="RefSeq" id="WP_381724710.1">
    <property type="nucleotide sequence ID" value="NZ_JBHVBU010000003.1"/>
</dbReference>
<dbReference type="Proteomes" id="UP001600650">
    <property type="component" value="Unassembled WGS sequence"/>
</dbReference>
<name>A0ABW6JBL5_STRCE</name>
<evidence type="ECO:0000313" key="3">
    <source>
        <dbReference type="Proteomes" id="UP001600650"/>
    </source>
</evidence>
<gene>
    <name evidence="2" type="ORF">ACFU0X_01935</name>
</gene>
<protein>
    <recommendedName>
        <fullName evidence="4">Lipoprotein</fullName>
    </recommendedName>
</protein>
<organism evidence="2 3">
    <name type="scientific">Streptomyces cellulosae</name>
    <dbReference type="NCBI Taxonomy" id="1968"/>
    <lineage>
        <taxon>Bacteria</taxon>
        <taxon>Bacillati</taxon>
        <taxon>Actinomycetota</taxon>
        <taxon>Actinomycetes</taxon>
        <taxon>Kitasatosporales</taxon>
        <taxon>Streptomycetaceae</taxon>
        <taxon>Streptomyces</taxon>
    </lineage>
</organism>
<dbReference type="EMBL" id="JBHVBU010000003">
    <property type="protein sequence ID" value="MFE7961805.1"/>
    <property type="molecule type" value="Genomic_DNA"/>
</dbReference>
<dbReference type="PROSITE" id="PS51257">
    <property type="entry name" value="PROKAR_LIPOPROTEIN"/>
    <property type="match status" value="1"/>
</dbReference>
<evidence type="ECO:0008006" key="4">
    <source>
        <dbReference type="Google" id="ProtNLM"/>
    </source>
</evidence>
<evidence type="ECO:0000256" key="1">
    <source>
        <dbReference type="SAM" id="MobiDB-lite"/>
    </source>
</evidence>
<evidence type="ECO:0000313" key="2">
    <source>
        <dbReference type="EMBL" id="MFE7961805.1"/>
    </source>
</evidence>
<comment type="caution">
    <text evidence="2">The sequence shown here is derived from an EMBL/GenBank/DDBJ whole genome shotgun (WGS) entry which is preliminary data.</text>
</comment>
<dbReference type="Gene3D" id="2.50.20.20">
    <property type="match status" value="1"/>
</dbReference>
<accession>A0ABW6JBL5</accession>